<organism evidence="1 2">
    <name type="scientific">Planobispora longispora</name>
    <dbReference type="NCBI Taxonomy" id="28887"/>
    <lineage>
        <taxon>Bacteria</taxon>
        <taxon>Bacillati</taxon>
        <taxon>Actinomycetota</taxon>
        <taxon>Actinomycetes</taxon>
        <taxon>Streptosporangiales</taxon>
        <taxon>Streptosporangiaceae</taxon>
        <taxon>Planobispora</taxon>
    </lineage>
</organism>
<reference evidence="1 2" key="1">
    <citation type="submission" date="2021-01" db="EMBL/GenBank/DDBJ databases">
        <title>Whole genome shotgun sequence of Planobispora longispora NBRC 13918.</title>
        <authorList>
            <person name="Komaki H."/>
            <person name="Tamura T."/>
        </authorList>
    </citation>
    <scope>NUCLEOTIDE SEQUENCE [LARGE SCALE GENOMIC DNA]</scope>
    <source>
        <strain evidence="1 2">NBRC 13918</strain>
    </source>
</reference>
<evidence type="ECO:0000313" key="2">
    <source>
        <dbReference type="Proteomes" id="UP000616724"/>
    </source>
</evidence>
<accession>A0A8J3RTF4</accession>
<dbReference type="EMBL" id="BOOH01000047">
    <property type="protein sequence ID" value="GIH79269.1"/>
    <property type="molecule type" value="Genomic_DNA"/>
</dbReference>
<sequence>MAQAGFDRAAGVAGTYLASPFARWRDFGEYRRALDGEAAVRLAQNSCAELDHDRPGDWPAWERLTPHIAAMVTSLASHLDLEDLGSLLGLSHGAFFSMGGVGRQATPDGEALARATMTAARRLGDEQFHRELLADMARALGVETPVRSFASSRSVATGSARYGQTVEDHGRPAAAAVAFKQARECREAYAERDRSHRFPGRFRCSRAEGRFVHEPALMVSVSTRPLNSSAGRRRRSPLWRP</sequence>
<dbReference type="AlphaFoldDB" id="A0A8J3RTF4"/>
<dbReference type="RefSeq" id="WP_203893739.1">
    <property type="nucleotide sequence ID" value="NZ_BOOH01000047.1"/>
</dbReference>
<gene>
    <name evidence="1" type="ORF">Plo01_56980</name>
</gene>
<protein>
    <submittedName>
        <fullName evidence="1">Uncharacterized protein</fullName>
    </submittedName>
</protein>
<keyword evidence="2" id="KW-1185">Reference proteome</keyword>
<proteinExistence type="predicted"/>
<evidence type="ECO:0000313" key="1">
    <source>
        <dbReference type="EMBL" id="GIH79269.1"/>
    </source>
</evidence>
<name>A0A8J3RTF4_9ACTN</name>
<comment type="caution">
    <text evidence="1">The sequence shown here is derived from an EMBL/GenBank/DDBJ whole genome shotgun (WGS) entry which is preliminary data.</text>
</comment>
<dbReference type="Proteomes" id="UP000616724">
    <property type="component" value="Unassembled WGS sequence"/>
</dbReference>